<name>A0A1H3DP96_9FLAO</name>
<dbReference type="AlphaFoldDB" id="A0A1H3DP96"/>
<keyword evidence="7" id="KW-0408">Iron</keyword>
<proteinExistence type="predicted"/>
<dbReference type="GO" id="GO:0140097">
    <property type="term" value="F:catalytic activity, acting on DNA"/>
    <property type="evidence" value="ECO:0007669"/>
    <property type="project" value="UniProtKB-ARBA"/>
</dbReference>
<evidence type="ECO:0000313" key="11">
    <source>
        <dbReference type="Proteomes" id="UP000199595"/>
    </source>
</evidence>
<protein>
    <submittedName>
        <fullName evidence="10">Alkylated DNA repair dioxygenase AlkB</fullName>
    </submittedName>
</protein>
<dbReference type="GO" id="GO:0051213">
    <property type="term" value="F:dioxygenase activity"/>
    <property type="evidence" value="ECO:0007669"/>
    <property type="project" value="UniProtKB-KW"/>
</dbReference>
<accession>A0A1H3DP96</accession>
<dbReference type="GO" id="GO:0016705">
    <property type="term" value="F:oxidoreductase activity, acting on paired donors, with incorporation or reduction of molecular oxygen"/>
    <property type="evidence" value="ECO:0007669"/>
    <property type="project" value="UniProtKB-ARBA"/>
</dbReference>
<dbReference type="GO" id="GO:0016787">
    <property type="term" value="F:hydrolase activity"/>
    <property type="evidence" value="ECO:0007669"/>
    <property type="project" value="UniProtKB-ARBA"/>
</dbReference>
<keyword evidence="2" id="KW-0479">Metal-binding</keyword>
<dbReference type="InterPro" id="IPR027450">
    <property type="entry name" value="AlkB-like"/>
</dbReference>
<dbReference type="InterPro" id="IPR037151">
    <property type="entry name" value="AlkB-like_sf"/>
</dbReference>
<evidence type="ECO:0000256" key="3">
    <source>
        <dbReference type="ARBA" id="ARBA00022763"/>
    </source>
</evidence>
<dbReference type="PANTHER" id="PTHR31212">
    <property type="entry name" value="ALPHA-KETOGLUTARATE-DEPENDENT DIOXYGENASE ALKB HOMOLOG 3"/>
    <property type="match status" value="1"/>
</dbReference>
<evidence type="ECO:0000313" key="10">
    <source>
        <dbReference type="EMBL" id="SDX67479.1"/>
    </source>
</evidence>
<dbReference type="STRING" id="762486.SAMN05444411_1089"/>
<keyword evidence="6" id="KW-0560">Oxidoreductase</keyword>
<feature type="domain" description="Fe2OG dioxygenase" evidence="9">
    <location>
        <begin position="102"/>
        <end position="199"/>
    </location>
</feature>
<keyword evidence="8" id="KW-0234">DNA repair</keyword>
<dbReference type="SUPFAM" id="SSF51197">
    <property type="entry name" value="Clavaminate synthase-like"/>
    <property type="match status" value="1"/>
</dbReference>
<dbReference type="GO" id="GO:0046872">
    <property type="term" value="F:metal ion binding"/>
    <property type="evidence" value="ECO:0007669"/>
    <property type="project" value="UniProtKB-KW"/>
</dbReference>
<evidence type="ECO:0000256" key="1">
    <source>
        <dbReference type="ARBA" id="ARBA00001954"/>
    </source>
</evidence>
<evidence type="ECO:0000256" key="4">
    <source>
        <dbReference type="ARBA" id="ARBA00022842"/>
    </source>
</evidence>
<gene>
    <name evidence="10" type="ORF">SAMN05444411_1089</name>
</gene>
<dbReference type="Gene3D" id="2.60.120.590">
    <property type="entry name" value="Alpha-ketoglutarate-dependent dioxygenase AlkB-like"/>
    <property type="match status" value="1"/>
</dbReference>
<sequence>MDLFNTDIFQNRLPFDGEVINYGLVLNTKQCQQYLEYFLNANFWKQDELIMFGKHITTSRKIAWFGDANFEYFYSGTKKIALEWTPEILELKQLVQEKTGAKFNSCLINLYHNGNEGLGWHTDNEKELGKNPIIASLSFGATRKFSLKHIANKQKVDLLLETGNLLVMQGSTQENWIHSVPKSKKIIHPRINLTFRYIRHNLL</sequence>
<dbReference type="EMBL" id="FNNJ01000008">
    <property type="protein sequence ID" value="SDX67479.1"/>
    <property type="molecule type" value="Genomic_DNA"/>
</dbReference>
<evidence type="ECO:0000256" key="2">
    <source>
        <dbReference type="ARBA" id="ARBA00022723"/>
    </source>
</evidence>
<keyword evidence="5 10" id="KW-0223">Dioxygenase</keyword>
<keyword evidence="11" id="KW-1185">Reference proteome</keyword>
<dbReference type="FunFam" id="2.60.120.590:FF:000004">
    <property type="entry name" value="DNA oxidative demethylase ALKBH2"/>
    <property type="match status" value="1"/>
</dbReference>
<organism evidence="10 11">
    <name type="scientific">Lutibacter oricola</name>
    <dbReference type="NCBI Taxonomy" id="762486"/>
    <lineage>
        <taxon>Bacteria</taxon>
        <taxon>Pseudomonadati</taxon>
        <taxon>Bacteroidota</taxon>
        <taxon>Flavobacteriia</taxon>
        <taxon>Flavobacteriales</taxon>
        <taxon>Flavobacteriaceae</taxon>
        <taxon>Lutibacter</taxon>
    </lineage>
</organism>
<dbReference type="InterPro" id="IPR032854">
    <property type="entry name" value="ALKBH3"/>
</dbReference>
<keyword evidence="4" id="KW-0460">Magnesium</keyword>
<dbReference type="GO" id="GO:0032451">
    <property type="term" value="F:demethylase activity"/>
    <property type="evidence" value="ECO:0007669"/>
    <property type="project" value="UniProtKB-ARBA"/>
</dbReference>
<keyword evidence="3" id="KW-0227">DNA damage</keyword>
<dbReference type="GO" id="GO:0006307">
    <property type="term" value="P:DNA alkylation repair"/>
    <property type="evidence" value="ECO:0007669"/>
    <property type="project" value="InterPro"/>
</dbReference>
<dbReference type="Proteomes" id="UP000199595">
    <property type="component" value="Unassembled WGS sequence"/>
</dbReference>
<dbReference type="PROSITE" id="PS51471">
    <property type="entry name" value="FE2OG_OXY"/>
    <property type="match status" value="1"/>
</dbReference>
<reference evidence="10 11" key="1">
    <citation type="submission" date="2016-10" db="EMBL/GenBank/DDBJ databases">
        <authorList>
            <person name="de Groot N.N."/>
        </authorList>
    </citation>
    <scope>NUCLEOTIDE SEQUENCE [LARGE SCALE GENOMIC DNA]</scope>
    <source>
        <strain evidence="10 11">DSM 24956</strain>
    </source>
</reference>
<evidence type="ECO:0000256" key="7">
    <source>
        <dbReference type="ARBA" id="ARBA00023004"/>
    </source>
</evidence>
<dbReference type="OrthoDB" id="190276at2"/>
<dbReference type="InterPro" id="IPR005123">
    <property type="entry name" value="Oxoglu/Fe-dep_dioxygenase_dom"/>
</dbReference>
<evidence type="ECO:0000259" key="9">
    <source>
        <dbReference type="PROSITE" id="PS51471"/>
    </source>
</evidence>
<comment type="cofactor">
    <cofactor evidence="1">
        <name>Fe(2+)</name>
        <dbReference type="ChEBI" id="CHEBI:29033"/>
    </cofactor>
</comment>
<evidence type="ECO:0000256" key="6">
    <source>
        <dbReference type="ARBA" id="ARBA00023002"/>
    </source>
</evidence>
<evidence type="ECO:0000256" key="5">
    <source>
        <dbReference type="ARBA" id="ARBA00022964"/>
    </source>
</evidence>
<evidence type="ECO:0000256" key="8">
    <source>
        <dbReference type="ARBA" id="ARBA00023204"/>
    </source>
</evidence>
<dbReference type="RefSeq" id="WP_090124313.1">
    <property type="nucleotide sequence ID" value="NZ_FNNJ01000008.1"/>
</dbReference>
<dbReference type="Pfam" id="PF13532">
    <property type="entry name" value="2OG-FeII_Oxy_2"/>
    <property type="match status" value="1"/>
</dbReference>
<dbReference type="PANTHER" id="PTHR31212:SF4">
    <property type="entry name" value="ALPHA-KETOGLUTARATE-DEPENDENT DIOXYGENASE ALKB HOMOLOG 3"/>
    <property type="match status" value="1"/>
</dbReference>